<reference evidence="2 3" key="1">
    <citation type="submission" date="2020-09" db="EMBL/GenBank/DDBJ databases">
        <title>Isolation and identification of active actinomycetes.</title>
        <authorList>
            <person name="Li X."/>
        </authorList>
    </citation>
    <scope>NUCLEOTIDE SEQUENCE [LARGE SCALE GENOMIC DNA]</scope>
    <source>
        <strain evidence="2 3">NEAU-LLC</strain>
    </source>
</reference>
<evidence type="ECO:0000313" key="3">
    <source>
        <dbReference type="Proteomes" id="UP000598426"/>
    </source>
</evidence>
<accession>A0ABR8NQ32</accession>
<feature type="transmembrane region" description="Helical" evidence="1">
    <location>
        <begin position="39"/>
        <end position="59"/>
    </location>
</feature>
<comment type="caution">
    <text evidence="2">The sequence shown here is derived from an EMBL/GenBank/DDBJ whole genome shotgun (WGS) entry which is preliminary data.</text>
</comment>
<evidence type="ECO:0000313" key="2">
    <source>
        <dbReference type="EMBL" id="MBD3941872.1"/>
    </source>
</evidence>
<organism evidence="2 3">
    <name type="scientific">Microbacterium helvum</name>
    <dbReference type="NCBI Taxonomy" id="2773713"/>
    <lineage>
        <taxon>Bacteria</taxon>
        <taxon>Bacillati</taxon>
        <taxon>Actinomycetota</taxon>
        <taxon>Actinomycetes</taxon>
        <taxon>Micrococcales</taxon>
        <taxon>Microbacteriaceae</taxon>
        <taxon>Microbacterium</taxon>
    </lineage>
</organism>
<evidence type="ECO:0000256" key="1">
    <source>
        <dbReference type="SAM" id="Phobius"/>
    </source>
</evidence>
<sequence>MNDRPREGIYLDATLAVIGEQVDERIDELTRRRGRRVRIGIATLAVATIASGAATAVALTSRAGEQEPAASAPLTVTREVHCVDRPDPGVAAYFTARYRTGDDVSVDDAALCASARSAIAADDGAIAQDSPAELVARALELVRSAATVDAAAPGTADGPAPAAVGVDEASFGLLSAGAGASFVVCAAGGDLNVVVSTRSAATNGVERAALCAAVDR</sequence>
<keyword evidence="1" id="KW-1133">Transmembrane helix</keyword>
<dbReference type="RefSeq" id="WP_191171493.1">
    <property type="nucleotide sequence ID" value="NZ_JACXZS010000005.1"/>
</dbReference>
<keyword evidence="1" id="KW-0812">Transmembrane</keyword>
<proteinExistence type="predicted"/>
<gene>
    <name evidence="2" type="ORF">IF188_09215</name>
</gene>
<dbReference type="Proteomes" id="UP000598426">
    <property type="component" value="Unassembled WGS sequence"/>
</dbReference>
<protein>
    <submittedName>
        <fullName evidence="2">Uncharacterized protein</fullName>
    </submittedName>
</protein>
<name>A0ABR8NQ32_9MICO</name>
<keyword evidence="3" id="KW-1185">Reference proteome</keyword>
<keyword evidence="1" id="KW-0472">Membrane</keyword>
<dbReference type="EMBL" id="JACXZS010000005">
    <property type="protein sequence ID" value="MBD3941872.1"/>
    <property type="molecule type" value="Genomic_DNA"/>
</dbReference>